<dbReference type="Pfam" id="PF02520">
    <property type="entry name" value="ANIS5_cation-bd"/>
    <property type="match status" value="1"/>
</dbReference>
<gene>
    <name evidence="3" type="ORF">ANCCEY_05643</name>
</gene>
<reference evidence="3 4" key="1">
    <citation type="submission" date="2013-05" db="EMBL/GenBank/DDBJ databases">
        <title>Draft genome of the parasitic nematode Anyclostoma ceylanicum.</title>
        <authorList>
            <person name="Mitreva M."/>
        </authorList>
    </citation>
    <scope>NUCLEOTIDE SEQUENCE [LARGE SCALE GENOMIC DNA]</scope>
</reference>
<evidence type="ECO:0000313" key="4">
    <source>
        <dbReference type="Proteomes" id="UP000054495"/>
    </source>
</evidence>
<evidence type="ECO:0000313" key="3">
    <source>
        <dbReference type="EMBL" id="EPB75244.1"/>
    </source>
</evidence>
<dbReference type="EMBL" id="KE124909">
    <property type="protein sequence ID" value="EPB75244.1"/>
    <property type="molecule type" value="Genomic_DNA"/>
</dbReference>
<keyword evidence="1" id="KW-0732">Signal</keyword>
<feature type="domain" description="SXP/RAL-2 family protein Ani s 5-like cation-binding" evidence="2">
    <location>
        <begin position="41"/>
        <end position="134"/>
    </location>
</feature>
<keyword evidence="4" id="KW-1185">Reference proteome</keyword>
<evidence type="ECO:0000256" key="1">
    <source>
        <dbReference type="SAM" id="SignalP"/>
    </source>
</evidence>
<organism evidence="3 4">
    <name type="scientific">Ancylostoma ceylanicum</name>
    <dbReference type="NCBI Taxonomy" id="53326"/>
    <lineage>
        <taxon>Eukaryota</taxon>
        <taxon>Metazoa</taxon>
        <taxon>Ecdysozoa</taxon>
        <taxon>Nematoda</taxon>
        <taxon>Chromadorea</taxon>
        <taxon>Rhabditida</taxon>
        <taxon>Rhabditina</taxon>
        <taxon>Rhabditomorpha</taxon>
        <taxon>Strongyloidea</taxon>
        <taxon>Ancylostomatidae</taxon>
        <taxon>Ancylostomatinae</taxon>
        <taxon>Ancylostoma</taxon>
    </lineage>
</organism>
<feature type="signal peptide" evidence="1">
    <location>
        <begin position="1"/>
        <end position="15"/>
    </location>
</feature>
<protein>
    <recommendedName>
        <fullName evidence="2">SXP/RAL-2 family protein Ani s 5-like cation-binding domain-containing protein</fullName>
    </recommendedName>
</protein>
<dbReference type="InterPro" id="IPR003677">
    <property type="entry name" value="ANIS5_cation-bd"/>
</dbReference>
<name>A0A0D6LTP1_9BILA</name>
<dbReference type="Proteomes" id="UP000054495">
    <property type="component" value="Unassembled WGS sequence"/>
</dbReference>
<feature type="chain" id="PRO_5012926718" description="SXP/RAL-2 family protein Ani s 5-like cation-binding domain-containing protein" evidence="1">
    <location>
        <begin position="16"/>
        <end position="165"/>
    </location>
</feature>
<dbReference type="AlphaFoldDB" id="A0A0D6LTP1"/>
<accession>A0A0D6LTP1</accession>
<sequence>MRFSLLFLTASCAFAAFQDEYPSIVPWIKKFKHMVYYREFREYLAIVENSNLTIAETYKATNEFLDSIDTKLTRMFEKKMKKAKQLSEQYYEKVEKMLKKLLPYFESYRKIVNNTNQTFTELMDAVAELRFTLDYDELEIADIIRYKFSPGAKISITPPGGLNSK</sequence>
<proteinExistence type="predicted"/>
<evidence type="ECO:0000259" key="2">
    <source>
        <dbReference type="Pfam" id="PF02520"/>
    </source>
</evidence>